<sequence length="746" mass="84348">MIYYGHTKENLRTKEILPKEHWQSLKEHLDEVARLAEERAAKFGAGKLGRIIGLAHDIGKYSKDFQKRLEGNKTKVDHATAGAQEICRKWQSPIGKALAFTVAGHHGGLPDGYRGDIKNLPGRLEKKDIPDYQAFAQEINIPNLCNNDLRNIPHAKDAGMSAFSSSFCIRMLYSCLVDADYLDTERFMDAEKYMVRPGTVSMEIIFERLEKKLAILAKRNRKNTSVINTARQDILKRCLQMADSKPNLFTLTVPTGGGKTYSSMAFALKHAVAQGKERVIYVIPYTSIIEQNAQVFREALEENDNVVLEHHSNFEYPEGSFEDWDKYEKAHRLAAENWDMPVVVTTAVQFFESLYANKGSRCRKLHNMANSVIVLDEAQMMPLEYMKPCLWALTELVLNYGATVVLCTATQPAIKELVPGNLEPVEIMEDPAELQKTFKRVSVQYRGKMTDNEVIAGMMENSQVLTIVNTRRHARILFDLLLEQTTEGVYHLSARMCPAHRKAVLAKIKKALLEGKSCRVVSTQLIEAGVDVDFPAVYRSAAGIDSIAQAAGRCNREGRRKDGLVIVFEPEAHGMPTRGRFELVAGLMRSTERRVRQFENDLMSLAAIEDYFKQLLSVESDKLDAHKILSLIKGGEEELSFPFVEIASKFQLIDSATVSVIVPWDDHVLDLMEEIEYHPFPASRMRSLQPYIVQVYQYELEALQKEKVVKSVGDIVKFVTDSSFYDSHYGLKDANEVKAPTDVMIY</sequence>
<proteinExistence type="inferred from homology"/>
<name>A0A1I4NPI2_9FIRM</name>
<evidence type="ECO:0000256" key="2">
    <source>
        <dbReference type="ARBA" id="ARBA00009046"/>
    </source>
</evidence>
<dbReference type="GO" id="GO:0004386">
    <property type="term" value="F:helicase activity"/>
    <property type="evidence" value="ECO:0007669"/>
    <property type="project" value="UniProtKB-KW"/>
</dbReference>
<dbReference type="Gene3D" id="3.40.50.300">
    <property type="entry name" value="P-loop containing nucleotide triphosphate hydrolases"/>
    <property type="match status" value="2"/>
</dbReference>
<dbReference type="GO" id="GO:0046872">
    <property type="term" value="F:metal ion binding"/>
    <property type="evidence" value="ECO:0007669"/>
    <property type="project" value="UniProtKB-KW"/>
</dbReference>
<dbReference type="InterPro" id="IPR006674">
    <property type="entry name" value="HD_domain"/>
</dbReference>
<dbReference type="NCBIfam" id="TIGR01596">
    <property type="entry name" value="cas3_HD"/>
    <property type="match status" value="1"/>
</dbReference>
<evidence type="ECO:0000256" key="3">
    <source>
        <dbReference type="ARBA" id="ARBA00022722"/>
    </source>
</evidence>
<protein>
    <submittedName>
        <fullName evidence="12">CRISPR-associated helicase, Cas3 family</fullName>
    </submittedName>
</protein>
<evidence type="ECO:0000259" key="11">
    <source>
        <dbReference type="PROSITE" id="PS51643"/>
    </source>
</evidence>
<dbReference type="RefSeq" id="WP_090942180.1">
    <property type="nucleotide sequence ID" value="NZ_FOTS01000050.1"/>
</dbReference>
<dbReference type="CDD" id="cd09641">
    <property type="entry name" value="Cas3''_I"/>
    <property type="match status" value="1"/>
</dbReference>
<accession>A0A1I4NPI2</accession>
<organism evidence="12 13">
    <name type="scientific">Pelosinus propionicus DSM 13327</name>
    <dbReference type="NCBI Taxonomy" id="1123291"/>
    <lineage>
        <taxon>Bacteria</taxon>
        <taxon>Bacillati</taxon>
        <taxon>Bacillota</taxon>
        <taxon>Negativicutes</taxon>
        <taxon>Selenomonadales</taxon>
        <taxon>Sporomusaceae</taxon>
        <taxon>Pelosinus</taxon>
    </lineage>
</organism>
<dbReference type="InterPro" id="IPR027417">
    <property type="entry name" value="P-loop_NTPase"/>
</dbReference>
<dbReference type="PROSITE" id="PS51643">
    <property type="entry name" value="HD_CAS3"/>
    <property type="match status" value="1"/>
</dbReference>
<evidence type="ECO:0000256" key="5">
    <source>
        <dbReference type="ARBA" id="ARBA00022741"/>
    </source>
</evidence>
<evidence type="ECO:0000256" key="8">
    <source>
        <dbReference type="ARBA" id="ARBA00022840"/>
    </source>
</evidence>
<dbReference type="GO" id="GO:0016887">
    <property type="term" value="F:ATP hydrolysis activity"/>
    <property type="evidence" value="ECO:0007669"/>
    <property type="project" value="TreeGrafter"/>
</dbReference>
<keyword evidence="3" id="KW-0540">Nuclease</keyword>
<dbReference type="Pfam" id="PF22590">
    <property type="entry name" value="Cas3-like_C_2"/>
    <property type="match status" value="1"/>
</dbReference>
<dbReference type="InterPro" id="IPR014001">
    <property type="entry name" value="Helicase_ATP-bd"/>
</dbReference>
<dbReference type="EMBL" id="FOTS01000050">
    <property type="protein sequence ID" value="SFM17452.1"/>
    <property type="molecule type" value="Genomic_DNA"/>
</dbReference>
<dbReference type="PANTHER" id="PTHR47962">
    <property type="entry name" value="ATP-DEPENDENT HELICASE LHR-RELATED-RELATED"/>
    <property type="match status" value="1"/>
</dbReference>
<dbReference type="InterPro" id="IPR038257">
    <property type="entry name" value="CRISPR-assoc_Cas3_HD_sf"/>
</dbReference>
<dbReference type="InterPro" id="IPR054712">
    <property type="entry name" value="Cas3-like_dom"/>
</dbReference>
<dbReference type="AlphaFoldDB" id="A0A1I4NPI2"/>
<dbReference type="NCBIfam" id="TIGR01587">
    <property type="entry name" value="cas3_core"/>
    <property type="match status" value="1"/>
</dbReference>
<dbReference type="PANTHER" id="PTHR47962:SF5">
    <property type="entry name" value="ATP-DEPENDENT HELICASE LHR-RELATED"/>
    <property type="match status" value="1"/>
</dbReference>
<dbReference type="InterPro" id="IPR011545">
    <property type="entry name" value="DEAD/DEAH_box_helicase_dom"/>
</dbReference>
<keyword evidence="5" id="KW-0547">Nucleotide-binding</keyword>
<evidence type="ECO:0000256" key="4">
    <source>
        <dbReference type="ARBA" id="ARBA00022723"/>
    </source>
</evidence>
<keyword evidence="4" id="KW-0479">Metal-binding</keyword>
<dbReference type="InterPro" id="IPR052511">
    <property type="entry name" value="ATP-dep_Helicase"/>
</dbReference>
<evidence type="ECO:0000313" key="13">
    <source>
        <dbReference type="Proteomes" id="UP000199520"/>
    </source>
</evidence>
<dbReference type="Gene3D" id="1.10.3210.30">
    <property type="match status" value="1"/>
</dbReference>
<dbReference type="InterPro" id="IPR006474">
    <property type="entry name" value="Helicase_Cas3_CRISPR-ass_core"/>
</dbReference>
<dbReference type="OrthoDB" id="9810236at2"/>
<dbReference type="Proteomes" id="UP000199520">
    <property type="component" value="Unassembled WGS sequence"/>
</dbReference>
<keyword evidence="13" id="KW-1185">Reference proteome</keyword>
<evidence type="ECO:0000256" key="9">
    <source>
        <dbReference type="ARBA" id="ARBA00023118"/>
    </source>
</evidence>
<keyword evidence="8" id="KW-0067">ATP-binding</keyword>
<dbReference type="STRING" id="1123291.SAMN04490355_105022"/>
<feature type="domain" description="Helicase ATP-binding" evidence="10">
    <location>
        <begin position="240"/>
        <end position="429"/>
    </location>
</feature>
<evidence type="ECO:0000256" key="6">
    <source>
        <dbReference type="ARBA" id="ARBA00022801"/>
    </source>
</evidence>
<dbReference type="GO" id="GO:0004518">
    <property type="term" value="F:nuclease activity"/>
    <property type="evidence" value="ECO:0007669"/>
    <property type="project" value="UniProtKB-KW"/>
</dbReference>
<dbReference type="GO" id="GO:0051607">
    <property type="term" value="P:defense response to virus"/>
    <property type="evidence" value="ECO:0007669"/>
    <property type="project" value="UniProtKB-KW"/>
</dbReference>
<comment type="similarity">
    <text evidence="2">In the central section; belongs to the CRISPR-associated helicase Cas3 family.</text>
</comment>
<keyword evidence="7" id="KW-0347">Helicase</keyword>
<evidence type="ECO:0000256" key="1">
    <source>
        <dbReference type="ARBA" id="ARBA00006847"/>
    </source>
</evidence>
<dbReference type="GO" id="GO:0003677">
    <property type="term" value="F:DNA binding"/>
    <property type="evidence" value="ECO:0007669"/>
    <property type="project" value="TreeGrafter"/>
</dbReference>
<gene>
    <name evidence="12" type="ORF">SAMN04490355_105022</name>
</gene>
<reference evidence="13" key="1">
    <citation type="submission" date="2016-10" db="EMBL/GenBank/DDBJ databases">
        <authorList>
            <person name="Varghese N."/>
            <person name="Submissions S."/>
        </authorList>
    </citation>
    <scope>NUCLEOTIDE SEQUENCE [LARGE SCALE GENOMIC DNA]</scope>
    <source>
        <strain evidence="13">DSM 13327</strain>
    </source>
</reference>
<keyword evidence="6" id="KW-0378">Hydrolase</keyword>
<dbReference type="SUPFAM" id="SSF109604">
    <property type="entry name" value="HD-domain/PDEase-like"/>
    <property type="match status" value="1"/>
</dbReference>
<dbReference type="InterPro" id="IPR006483">
    <property type="entry name" value="CRISPR-assoc_Cas3_HD"/>
</dbReference>
<dbReference type="SUPFAM" id="SSF52540">
    <property type="entry name" value="P-loop containing nucleoside triphosphate hydrolases"/>
    <property type="match status" value="1"/>
</dbReference>
<feature type="domain" description="HD Cas3-type" evidence="11">
    <location>
        <begin position="18"/>
        <end position="182"/>
    </location>
</feature>
<evidence type="ECO:0000259" key="10">
    <source>
        <dbReference type="PROSITE" id="PS51192"/>
    </source>
</evidence>
<evidence type="ECO:0000256" key="7">
    <source>
        <dbReference type="ARBA" id="ARBA00022806"/>
    </source>
</evidence>
<dbReference type="Pfam" id="PF00270">
    <property type="entry name" value="DEAD"/>
    <property type="match status" value="1"/>
</dbReference>
<dbReference type="PROSITE" id="PS51192">
    <property type="entry name" value="HELICASE_ATP_BIND_1"/>
    <property type="match status" value="1"/>
</dbReference>
<evidence type="ECO:0000313" key="12">
    <source>
        <dbReference type="EMBL" id="SFM17452.1"/>
    </source>
</evidence>
<dbReference type="SMART" id="SM00487">
    <property type="entry name" value="DEXDc"/>
    <property type="match status" value="1"/>
</dbReference>
<keyword evidence="9" id="KW-0051">Antiviral defense</keyword>
<dbReference type="CDD" id="cd17930">
    <property type="entry name" value="DEXHc_cas3"/>
    <property type="match status" value="1"/>
</dbReference>
<dbReference type="GO" id="GO:0005524">
    <property type="term" value="F:ATP binding"/>
    <property type="evidence" value="ECO:0007669"/>
    <property type="project" value="UniProtKB-KW"/>
</dbReference>
<dbReference type="Pfam" id="PF01966">
    <property type="entry name" value="HD"/>
    <property type="match status" value="1"/>
</dbReference>
<comment type="similarity">
    <text evidence="1">In the N-terminal section; belongs to the CRISPR-associated nuclease Cas3-HD family.</text>
</comment>